<dbReference type="STRING" id="298654.FraEuI1c_4667"/>
<dbReference type="EMBL" id="CP002299">
    <property type="protein sequence ID" value="ADP82659.1"/>
    <property type="molecule type" value="Genomic_DNA"/>
</dbReference>
<dbReference type="RefSeq" id="WP_013425777.1">
    <property type="nucleotide sequence ID" value="NC_014666.1"/>
</dbReference>
<dbReference type="AlphaFoldDB" id="E3IY61"/>
<accession>E3IY61</accession>
<evidence type="ECO:0000313" key="1">
    <source>
        <dbReference type="EMBL" id="ADP82659.1"/>
    </source>
</evidence>
<name>E3IY61_PSEI1</name>
<protein>
    <submittedName>
        <fullName evidence="1">Uncharacterized protein</fullName>
    </submittedName>
</protein>
<proteinExistence type="predicted"/>
<dbReference type="eggNOG" id="ENOG50336UT">
    <property type="taxonomic scope" value="Bacteria"/>
</dbReference>
<sequence length="163" mass="17890">MFLMSADGSYIDLRIDGYQFPEHKAAGRQDWEANWLFIGGTVGGGDGETWSFRDPCLTTWEVRDLVQWLREAAAGRVEPSDGLVEDGPALAFLEPCLGLSVAESDGESRTIRVHLQCESAPPSHGLDPTAPSYGYSITLTLTPADLRTAAVAWEVMLSRYPER</sequence>
<reference evidence="1 2" key="1">
    <citation type="submission" date="2010-10" db="EMBL/GenBank/DDBJ databases">
        <title>Complete sequence of Frankia sp. EuI1c.</title>
        <authorList>
            <consortium name="US DOE Joint Genome Institute"/>
            <person name="Lucas S."/>
            <person name="Copeland A."/>
            <person name="Lapidus A."/>
            <person name="Cheng J.-F."/>
            <person name="Bruce D."/>
            <person name="Goodwin L."/>
            <person name="Pitluck S."/>
            <person name="Chertkov O."/>
            <person name="Detter J.C."/>
            <person name="Han C."/>
            <person name="Tapia R."/>
            <person name="Land M."/>
            <person name="Hauser L."/>
            <person name="Jeffries C."/>
            <person name="Kyrpides N."/>
            <person name="Ivanova N."/>
            <person name="Mikhailova N."/>
            <person name="Beauchemin N."/>
            <person name="Sen A."/>
            <person name="Sur S.A."/>
            <person name="Gtari M."/>
            <person name="Wall L."/>
            <person name="Tisa L."/>
            <person name="Woyke T."/>
        </authorList>
    </citation>
    <scope>NUCLEOTIDE SEQUENCE [LARGE SCALE GENOMIC DNA]</scope>
    <source>
        <strain evidence="2">DSM 45817 / CECT 9037 / EuI1c</strain>
    </source>
</reference>
<dbReference type="HOGENOM" id="CLU_136721_0_0_11"/>
<dbReference type="InParanoid" id="E3IY61"/>
<dbReference type="InterPro" id="IPR056510">
    <property type="entry name" value="WapI"/>
</dbReference>
<organism evidence="1 2">
    <name type="scientific">Pseudofrankia inefficax (strain DSM 45817 / CECT 9037 / DDB 130130 / EuI1c)</name>
    <name type="common">Frankia inefficax</name>
    <dbReference type="NCBI Taxonomy" id="298654"/>
    <lineage>
        <taxon>Bacteria</taxon>
        <taxon>Bacillati</taxon>
        <taxon>Actinomycetota</taxon>
        <taxon>Actinomycetes</taxon>
        <taxon>Frankiales</taxon>
        <taxon>Frankiaceae</taxon>
        <taxon>Pseudofrankia</taxon>
    </lineage>
</organism>
<dbReference type="Proteomes" id="UP000002484">
    <property type="component" value="Chromosome"/>
</dbReference>
<dbReference type="KEGG" id="fri:FraEuI1c_4667"/>
<dbReference type="OrthoDB" id="7210783at2"/>
<dbReference type="Pfam" id="PF24716">
    <property type="entry name" value="WapI"/>
    <property type="match status" value="1"/>
</dbReference>
<evidence type="ECO:0000313" key="2">
    <source>
        <dbReference type="Proteomes" id="UP000002484"/>
    </source>
</evidence>
<keyword evidence="2" id="KW-1185">Reference proteome</keyword>
<gene>
    <name evidence="1" type="ordered locus">FraEuI1c_4667</name>
</gene>